<keyword evidence="1" id="KW-0808">Transferase</keyword>
<dbReference type="EMBL" id="MVDE01000010">
    <property type="protein sequence ID" value="PKQ67151.1"/>
    <property type="molecule type" value="Genomic_DNA"/>
</dbReference>
<dbReference type="GO" id="GO:0008410">
    <property type="term" value="F:CoA-transferase activity"/>
    <property type="evidence" value="ECO:0007669"/>
    <property type="project" value="InterPro"/>
</dbReference>
<dbReference type="AlphaFoldDB" id="A0A2N3IA03"/>
<dbReference type="PANTHER" id="PTHR13707:SF60">
    <property type="entry name" value="ACETATE COA-TRANSFERASE SUBUNIT ALPHA"/>
    <property type="match status" value="1"/>
</dbReference>
<dbReference type="InterPro" id="IPR004165">
    <property type="entry name" value="CoA_trans_fam_I"/>
</dbReference>
<sequence length="215" mass="22712">MNKIISIKEAVAKLQDGMTIMIGGFLSVGTANNMIDHIVSSNVKNLTIICNDTAFADKGLGKLIANRQVVKVITSHIGTNPATIEQMNNGEIEVEFSPQGTLAERVRSGGAGLGGVLTPTGLGTMVAEGKEIITVDGKEFLLEKPLRADVALIGASISDTLGNLTYRGTTQNFNPLMATAADLVIVEAKQMVEAGTLKPEEVKTPSIFVDFIVNN</sequence>
<proteinExistence type="predicted"/>
<dbReference type="Proteomes" id="UP000233618">
    <property type="component" value="Unassembled WGS sequence"/>
</dbReference>
<reference evidence="2 3" key="1">
    <citation type="journal article" date="2017" name="Front. Microbiol.">
        <title>Labilibaculum manganireducens gen. nov., sp. nov. and Labilibaculum filiforme sp. nov., Novel Bacteroidetes Isolated from Subsurface Sediments of the Baltic Sea.</title>
        <authorList>
            <person name="Vandieken V."/>
            <person name="Marshall I.P."/>
            <person name="Niemann H."/>
            <person name="Engelen B."/>
            <person name="Cypionka H."/>
        </authorList>
    </citation>
    <scope>NUCLEOTIDE SEQUENCE [LARGE SCALE GENOMIC DNA]</scope>
    <source>
        <strain evidence="2 3">59.10-2M</strain>
    </source>
</reference>
<dbReference type="Pfam" id="PF01144">
    <property type="entry name" value="CoA_trans"/>
    <property type="match status" value="1"/>
</dbReference>
<dbReference type="PANTHER" id="PTHR13707">
    <property type="entry name" value="KETOACID-COENZYME A TRANSFERASE"/>
    <property type="match status" value="1"/>
</dbReference>
<dbReference type="InterPro" id="IPR012792">
    <property type="entry name" value="3-oxoacid_CoA-transf_A"/>
</dbReference>
<gene>
    <name evidence="2" type="ORF">BZG01_08610</name>
</gene>
<evidence type="ECO:0000313" key="2">
    <source>
        <dbReference type="EMBL" id="PKQ67151.1"/>
    </source>
</evidence>
<comment type="caution">
    <text evidence="2">The sequence shown here is derived from an EMBL/GenBank/DDBJ whole genome shotgun (WGS) entry which is preliminary data.</text>
</comment>
<dbReference type="SUPFAM" id="SSF100950">
    <property type="entry name" value="NagB/RpiA/CoA transferase-like"/>
    <property type="match status" value="1"/>
</dbReference>
<name>A0A2N3IA03_9BACT</name>
<dbReference type="InterPro" id="IPR037171">
    <property type="entry name" value="NagB/RpiA_transferase-like"/>
</dbReference>
<evidence type="ECO:0000313" key="3">
    <source>
        <dbReference type="Proteomes" id="UP000233618"/>
    </source>
</evidence>
<dbReference type="NCBIfam" id="TIGR02429">
    <property type="entry name" value="pcaI_scoA_fam"/>
    <property type="match status" value="1"/>
</dbReference>
<accession>A0A2N3IA03</accession>
<organism evidence="2 3">
    <name type="scientific">Labilibaculum manganireducens</name>
    <dbReference type="NCBI Taxonomy" id="1940525"/>
    <lineage>
        <taxon>Bacteria</taxon>
        <taxon>Pseudomonadati</taxon>
        <taxon>Bacteroidota</taxon>
        <taxon>Bacteroidia</taxon>
        <taxon>Marinilabiliales</taxon>
        <taxon>Marinifilaceae</taxon>
        <taxon>Labilibaculum</taxon>
    </lineage>
</organism>
<dbReference type="SMART" id="SM00882">
    <property type="entry name" value="CoA_trans"/>
    <property type="match status" value="1"/>
</dbReference>
<dbReference type="Gene3D" id="3.40.1080.10">
    <property type="entry name" value="Glutaconate Coenzyme A-transferase"/>
    <property type="match status" value="1"/>
</dbReference>
<protein>
    <submittedName>
        <fullName evidence="2">Branched-chain amino acid dehydrogenase</fullName>
    </submittedName>
</protein>
<dbReference type="RefSeq" id="WP_101309430.1">
    <property type="nucleotide sequence ID" value="NZ_CAXXEE010000003.1"/>
</dbReference>
<evidence type="ECO:0000256" key="1">
    <source>
        <dbReference type="ARBA" id="ARBA00022679"/>
    </source>
</evidence>
<keyword evidence="3" id="KW-1185">Reference proteome</keyword>